<keyword evidence="2" id="KW-1185">Reference proteome</keyword>
<reference evidence="1" key="1">
    <citation type="journal article" date="2014" name="Int. J. Syst. Evol. Microbiol.">
        <title>Complete genome sequence of Corynebacterium casei LMG S-19264T (=DSM 44701T), isolated from a smear-ripened cheese.</title>
        <authorList>
            <consortium name="US DOE Joint Genome Institute (JGI-PGF)"/>
            <person name="Walter F."/>
            <person name="Albersmeier A."/>
            <person name="Kalinowski J."/>
            <person name="Ruckert C."/>
        </authorList>
    </citation>
    <scope>NUCLEOTIDE SEQUENCE</scope>
    <source>
        <strain evidence="1">CGMCC 1.12777</strain>
    </source>
</reference>
<dbReference type="InterPro" id="IPR024042">
    <property type="entry name" value="TM1646-like_dom_sf"/>
</dbReference>
<evidence type="ECO:0000313" key="1">
    <source>
        <dbReference type="EMBL" id="GGH88370.1"/>
    </source>
</evidence>
<organism evidence="1 2">
    <name type="scientific">Pullulanibacillus pueri</name>
    <dbReference type="NCBI Taxonomy" id="1437324"/>
    <lineage>
        <taxon>Bacteria</taxon>
        <taxon>Bacillati</taxon>
        <taxon>Bacillota</taxon>
        <taxon>Bacilli</taxon>
        <taxon>Bacillales</taxon>
        <taxon>Sporolactobacillaceae</taxon>
        <taxon>Pullulanibacillus</taxon>
    </lineage>
</organism>
<dbReference type="AlphaFoldDB" id="A0A8J3ERT2"/>
<gene>
    <name evidence="1" type="primary">yaaR</name>
    <name evidence="1" type="ORF">GCM10007096_40550</name>
</gene>
<dbReference type="Pfam" id="PF03885">
    <property type="entry name" value="DUF327"/>
    <property type="match status" value="1"/>
</dbReference>
<dbReference type="InterPro" id="IPR005585">
    <property type="entry name" value="DUF327"/>
</dbReference>
<reference evidence="1" key="2">
    <citation type="submission" date="2020-09" db="EMBL/GenBank/DDBJ databases">
        <authorList>
            <person name="Sun Q."/>
            <person name="Zhou Y."/>
        </authorList>
    </citation>
    <scope>NUCLEOTIDE SEQUENCE</scope>
    <source>
        <strain evidence="1">CGMCC 1.12777</strain>
    </source>
</reference>
<dbReference type="RefSeq" id="WP_188499206.1">
    <property type="nucleotide sequence ID" value="NZ_BMFV01000050.1"/>
</dbReference>
<dbReference type="SUPFAM" id="SSF158397">
    <property type="entry name" value="TM1646-like"/>
    <property type="match status" value="1"/>
</dbReference>
<dbReference type="Proteomes" id="UP000656813">
    <property type="component" value="Unassembled WGS sequence"/>
</dbReference>
<evidence type="ECO:0008006" key="3">
    <source>
        <dbReference type="Google" id="ProtNLM"/>
    </source>
</evidence>
<comment type="caution">
    <text evidence="1">The sequence shown here is derived from an EMBL/GenBank/DDBJ whole genome shotgun (WGS) entry which is preliminary data.</text>
</comment>
<dbReference type="EMBL" id="BMFV01000050">
    <property type="protein sequence ID" value="GGH88370.1"/>
    <property type="molecule type" value="Genomic_DNA"/>
</dbReference>
<accession>A0A8J3ERT2</accession>
<name>A0A8J3ERT2_9BACL</name>
<evidence type="ECO:0000313" key="2">
    <source>
        <dbReference type="Proteomes" id="UP000656813"/>
    </source>
</evidence>
<sequence length="147" mass="16604">MKINIDKELRMLQERQGISKPVDQGSNDFRSFVRNQTKGSETAAIFEGLLLRLDEQGKRLARAKTVKDLQVFKRLVQQFVQKAVSHGLELNQSHSWHFGNGQIQTLVRTIDQQMMELTQGVLEGGADSLTILAKIGEIKGLLINLYL</sequence>
<dbReference type="Gene3D" id="1.20.120.490">
    <property type="entry name" value="Hypothetical protein TM1646-like domain"/>
    <property type="match status" value="1"/>
</dbReference>
<protein>
    <recommendedName>
        <fullName evidence="3">DUF327 family protein</fullName>
    </recommendedName>
</protein>
<proteinExistence type="predicted"/>